<evidence type="ECO:0000313" key="2">
    <source>
        <dbReference type="Proteomes" id="UP001151752"/>
    </source>
</evidence>
<proteinExistence type="predicted"/>
<sequence>MRWLSTRKQALNHVQAEMFHIFVTLFLDFGIHVLEVNVNSEGDYNRQ</sequence>
<accession>A0A9Q0TEL4</accession>
<dbReference type="EMBL" id="JAPFFM010000015">
    <property type="protein sequence ID" value="KAJ6710208.1"/>
    <property type="molecule type" value="Genomic_DNA"/>
</dbReference>
<dbReference type="AlphaFoldDB" id="A0A9Q0TEL4"/>
<comment type="caution">
    <text evidence="1">The sequence shown here is derived from an EMBL/GenBank/DDBJ whole genome shotgun (WGS) entry which is preliminary data.</text>
</comment>
<organism evidence="1 2">
    <name type="scientific">Salix koriyanagi</name>
    <dbReference type="NCBI Taxonomy" id="2511006"/>
    <lineage>
        <taxon>Eukaryota</taxon>
        <taxon>Viridiplantae</taxon>
        <taxon>Streptophyta</taxon>
        <taxon>Embryophyta</taxon>
        <taxon>Tracheophyta</taxon>
        <taxon>Spermatophyta</taxon>
        <taxon>Magnoliopsida</taxon>
        <taxon>eudicotyledons</taxon>
        <taxon>Gunneridae</taxon>
        <taxon>Pentapetalae</taxon>
        <taxon>rosids</taxon>
        <taxon>fabids</taxon>
        <taxon>Malpighiales</taxon>
        <taxon>Salicaceae</taxon>
        <taxon>Saliceae</taxon>
        <taxon>Salix</taxon>
    </lineage>
</organism>
<reference evidence="1" key="2">
    <citation type="journal article" date="2023" name="Int. J. Mol. Sci.">
        <title>De Novo Assembly and Annotation of 11 Diverse Shrub Willow (Salix) Genomes Reveals Novel Gene Organization in Sex-Linked Regions.</title>
        <authorList>
            <person name="Hyden B."/>
            <person name="Feng K."/>
            <person name="Yates T.B."/>
            <person name="Jawdy S."/>
            <person name="Cereghino C."/>
            <person name="Smart L.B."/>
            <person name="Muchero W."/>
        </authorList>
    </citation>
    <scope>NUCLEOTIDE SEQUENCE</scope>
    <source>
        <tissue evidence="1">Shoot tip</tissue>
    </source>
</reference>
<keyword evidence="2" id="KW-1185">Reference proteome</keyword>
<protein>
    <submittedName>
        <fullName evidence="1">Uncharacterized protein</fullName>
    </submittedName>
</protein>
<dbReference type="Proteomes" id="UP001151752">
    <property type="component" value="Chromosome 2"/>
</dbReference>
<reference evidence="1" key="1">
    <citation type="submission" date="2022-11" db="EMBL/GenBank/DDBJ databases">
        <authorList>
            <person name="Hyden B.L."/>
            <person name="Feng K."/>
            <person name="Yates T."/>
            <person name="Jawdy S."/>
            <person name="Smart L.B."/>
            <person name="Muchero W."/>
        </authorList>
    </citation>
    <scope>NUCLEOTIDE SEQUENCE</scope>
    <source>
        <tissue evidence="1">Shoot tip</tissue>
    </source>
</reference>
<name>A0A9Q0TEL4_9ROSI</name>
<gene>
    <name evidence="1" type="ORF">OIU74_011153</name>
</gene>
<evidence type="ECO:0000313" key="1">
    <source>
        <dbReference type="EMBL" id="KAJ6710208.1"/>
    </source>
</evidence>